<reference evidence="2 3" key="1">
    <citation type="submission" date="2019-03" db="EMBL/GenBank/DDBJ databases">
        <title>Genomic Encyclopedia of Type Strains, Phase IV (KMG-IV): sequencing the most valuable type-strain genomes for metagenomic binning, comparative biology and taxonomic classification.</title>
        <authorList>
            <person name="Goeker M."/>
        </authorList>
    </citation>
    <scope>NUCLEOTIDE SEQUENCE [LARGE SCALE GENOMIC DNA]</scope>
    <source>
        <strain evidence="2 3">DSM 100309</strain>
    </source>
</reference>
<evidence type="ECO:0000313" key="3">
    <source>
        <dbReference type="Proteomes" id="UP000295367"/>
    </source>
</evidence>
<organism evidence="2 3">
    <name type="scientific">Sulfurirhabdus autotrophica</name>
    <dbReference type="NCBI Taxonomy" id="1706046"/>
    <lineage>
        <taxon>Bacteria</taxon>
        <taxon>Pseudomonadati</taxon>
        <taxon>Pseudomonadota</taxon>
        <taxon>Betaproteobacteria</taxon>
        <taxon>Nitrosomonadales</taxon>
        <taxon>Sulfuricellaceae</taxon>
        <taxon>Sulfurirhabdus</taxon>
    </lineage>
</organism>
<sequence>MKTLLTSTKSFIEKNKKFALDDSFMVIYLILAYFFKWAPVSTLLESTVLFLSAVFIFWGFIINSNWAIQKKQKTHIAFQIIAAIPLIIEMFK</sequence>
<feature type="transmembrane region" description="Helical" evidence="1">
    <location>
        <begin position="18"/>
        <end position="35"/>
    </location>
</feature>
<accession>A0A4R3Y5A6</accession>
<proteinExistence type="predicted"/>
<evidence type="ECO:0000313" key="2">
    <source>
        <dbReference type="EMBL" id="TCV85333.1"/>
    </source>
</evidence>
<dbReference type="Proteomes" id="UP000295367">
    <property type="component" value="Unassembled WGS sequence"/>
</dbReference>
<keyword evidence="3" id="KW-1185">Reference proteome</keyword>
<keyword evidence="1" id="KW-0472">Membrane</keyword>
<comment type="caution">
    <text evidence="2">The sequence shown here is derived from an EMBL/GenBank/DDBJ whole genome shotgun (WGS) entry which is preliminary data.</text>
</comment>
<keyword evidence="1" id="KW-0812">Transmembrane</keyword>
<keyword evidence="1" id="KW-1133">Transmembrane helix</keyword>
<dbReference type="EMBL" id="SMCO01000009">
    <property type="protein sequence ID" value="TCV85333.1"/>
    <property type="molecule type" value="Genomic_DNA"/>
</dbReference>
<protein>
    <submittedName>
        <fullName evidence="2">Uncharacterized protein</fullName>
    </submittedName>
</protein>
<evidence type="ECO:0000256" key="1">
    <source>
        <dbReference type="SAM" id="Phobius"/>
    </source>
</evidence>
<dbReference type="RefSeq" id="WP_124946799.1">
    <property type="nucleotide sequence ID" value="NZ_BHVT01000039.1"/>
</dbReference>
<dbReference type="AlphaFoldDB" id="A0A4R3Y5A6"/>
<feature type="transmembrane region" description="Helical" evidence="1">
    <location>
        <begin position="47"/>
        <end position="68"/>
    </location>
</feature>
<name>A0A4R3Y5A6_9PROT</name>
<gene>
    <name evidence="2" type="ORF">EDC63_1094</name>
</gene>